<dbReference type="AlphaFoldDB" id="A0A3B6EIW8"/>
<evidence type="ECO:0000259" key="6">
    <source>
        <dbReference type="Pfam" id="PF24763"/>
    </source>
</evidence>
<feature type="domain" description="CGL160/ATPI" evidence="6">
    <location>
        <begin position="263"/>
        <end position="320"/>
    </location>
</feature>
<dbReference type="PANTHER" id="PTHR34118:SF6">
    <property type="entry name" value="PROTEIN CONSERVED ONLY IN THE GREEN LINEAGE 160, CHLOROPLASTIC"/>
    <property type="match status" value="1"/>
</dbReference>
<evidence type="ECO:0000313" key="7">
    <source>
        <dbReference type="EnsemblPlants" id="TraesCS3A02G271600.1"/>
    </source>
</evidence>
<dbReference type="GO" id="GO:0016020">
    <property type="term" value="C:membrane"/>
    <property type="evidence" value="ECO:0007669"/>
    <property type="project" value="UniProtKB-SubCell"/>
</dbReference>
<feature type="region of interest" description="Disordered" evidence="5">
    <location>
        <begin position="16"/>
        <end position="37"/>
    </location>
</feature>
<dbReference type="Gramene" id="TraesCS3A02G271600.1">
    <property type="protein sequence ID" value="TraesCS3A02G271600.1"/>
    <property type="gene ID" value="TraesCS3A02G271600"/>
</dbReference>
<evidence type="ECO:0000256" key="3">
    <source>
        <dbReference type="ARBA" id="ARBA00022989"/>
    </source>
</evidence>
<evidence type="ECO:0000256" key="4">
    <source>
        <dbReference type="ARBA" id="ARBA00023136"/>
    </source>
</evidence>
<reference evidence="7" key="2">
    <citation type="submission" date="2018-10" db="UniProtKB">
        <authorList>
            <consortium name="EnsemblPlants"/>
        </authorList>
    </citation>
    <scope>IDENTIFICATION</scope>
</reference>
<keyword evidence="4" id="KW-0472">Membrane</keyword>
<dbReference type="InterPro" id="IPR056309">
    <property type="entry name" value="CGL160/ATPI_dom"/>
</dbReference>
<dbReference type="Gramene" id="TraesROB_scaffold_016950_01G000400.1">
    <property type="protein sequence ID" value="TraesROB_scaffold_016950_01G000400.1"/>
    <property type="gene ID" value="TraesROB_scaffold_016950_01G000400"/>
</dbReference>
<sequence length="331" mass="36545">MSLLAVVTSRAAPVRPLRASAASGEAAAAAADQPGERRPVKIILPKKKPQKWSTGMEPGSYGGGPTTIKPRKYWMGKEDRDPIGNTDDFIWNKNFLPHMERVIANGGTDTPATIPRVTPADEDSGFLSFNRAMDLDSVDVDLSKELMAPAKSILQTQLKAARRGRSTSVEAVNRPTYIRWKLAPTRREQEQWDRATRATTGGIDVILRESQQKVQLKGDPKVVAAEAREQYLKLKERLQLLTLGIGGVGVVSAYVSYTPEIAARGAAAQPRLLIPMVLVMMYNRWNAILVPEYGFMHLELIPMLVGFFTYKIAMFTQAIQESVPDAGNREV</sequence>
<dbReference type="Proteomes" id="UP000019116">
    <property type="component" value="Chromosome 3A"/>
</dbReference>
<dbReference type="Gramene" id="TraesCLE_scaffold_057003_01G000200.1">
    <property type="protein sequence ID" value="TraesCLE_scaffold_057003_01G000200.1"/>
    <property type="gene ID" value="TraesCLE_scaffold_057003_01G000200"/>
</dbReference>
<dbReference type="EnsemblPlants" id="TraesCS3A02G271600.1">
    <property type="protein sequence ID" value="TraesCS3A02G271600.1"/>
    <property type="gene ID" value="TraesCS3A02G271600"/>
</dbReference>
<organism evidence="7">
    <name type="scientific">Triticum aestivum</name>
    <name type="common">Wheat</name>
    <dbReference type="NCBI Taxonomy" id="4565"/>
    <lineage>
        <taxon>Eukaryota</taxon>
        <taxon>Viridiplantae</taxon>
        <taxon>Streptophyta</taxon>
        <taxon>Embryophyta</taxon>
        <taxon>Tracheophyta</taxon>
        <taxon>Spermatophyta</taxon>
        <taxon>Magnoliopsida</taxon>
        <taxon>Liliopsida</taxon>
        <taxon>Poales</taxon>
        <taxon>Poaceae</taxon>
        <taxon>BOP clade</taxon>
        <taxon>Pooideae</taxon>
        <taxon>Triticodae</taxon>
        <taxon>Triticeae</taxon>
        <taxon>Triticinae</taxon>
        <taxon>Triticum</taxon>
    </lineage>
</organism>
<keyword evidence="3" id="KW-1133">Transmembrane helix</keyword>
<reference evidence="7" key="1">
    <citation type="submission" date="2018-08" db="EMBL/GenBank/DDBJ databases">
        <authorList>
            <person name="Rossello M."/>
        </authorList>
    </citation>
    <scope>NUCLEOTIDE SEQUENCE [LARGE SCALE GENOMIC DNA]</scope>
    <source>
        <strain evidence="7">cv. Chinese Spring</strain>
    </source>
</reference>
<dbReference type="Pfam" id="PF24763">
    <property type="entry name" value="CGL160_C"/>
    <property type="match status" value="1"/>
</dbReference>
<feature type="compositionally biased region" description="Low complexity" evidence="5">
    <location>
        <begin position="19"/>
        <end position="31"/>
    </location>
</feature>
<evidence type="ECO:0000256" key="1">
    <source>
        <dbReference type="ARBA" id="ARBA00004141"/>
    </source>
</evidence>
<accession>A0A3B6EIW8</accession>
<protein>
    <recommendedName>
        <fullName evidence="6">CGL160/ATPI domain-containing protein</fullName>
    </recommendedName>
</protein>
<gene>
    <name evidence="7" type="primary">LOC123061910</name>
</gene>
<evidence type="ECO:0000256" key="5">
    <source>
        <dbReference type="SAM" id="MobiDB-lite"/>
    </source>
</evidence>
<dbReference type="Gramene" id="TraesCS3A03G0689400.1">
    <property type="protein sequence ID" value="TraesCS3A03G0689400.1.CDS"/>
    <property type="gene ID" value="TraesCS3A03G0689400"/>
</dbReference>
<evidence type="ECO:0000256" key="2">
    <source>
        <dbReference type="ARBA" id="ARBA00022692"/>
    </source>
</evidence>
<evidence type="ECO:0000313" key="8">
    <source>
        <dbReference type="Proteomes" id="UP000019116"/>
    </source>
</evidence>
<comment type="subcellular location">
    <subcellularLocation>
        <location evidence="1">Membrane</location>
        <topology evidence="1">Multi-pass membrane protein</topology>
    </subcellularLocation>
</comment>
<keyword evidence="2" id="KW-0812">Transmembrane</keyword>
<name>A0A3B6EIW8_WHEAT</name>
<feature type="region of interest" description="Disordered" evidence="5">
    <location>
        <begin position="49"/>
        <end position="72"/>
    </location>
</feature>
<dbReference type="Gramene" id="TraesCAD_scaffold_022190_01G000400.1">
    <property type="protein sequence ID" value="TraesCAD_scaffold_022190_01G000400.1"/>
    <property type="gene ID" value="TraesCAD_scaffold_022190_01G000400"/>
</dbReference>
<proteinExistence type="predicted"/>
<keyword evidence="8" id="KW-1185">Reference proteome</keyword>
<dbReference type="PANTHER" id="PTHR34118">
    <property type="entry name" value="NF-KAPPA-B INHIBITOR-LIKE PROTEIN-RELATED"/>
    <property type="match status" value="1"/>
</dbReference>